<dbReference type="EMBL" id="JAJAGQ010000015">
    <property type="protein sequence ID" value="KAJ8541796.1"/>
    <property type="molecule type" value="Genomic_DNA"/>
</dbReference>
<sequence>MSKALGCVAQSAIHRGKEIGKNYLKVSIQHFINCFKDSNGSSDNSEALPLQVTHEVISEPTPCTAIDFHAATQPKESTAKEEDRLENIADIVFDKILQPNETLLQCQFPHIALPKTAKSISMYFHMLTLTAMRKRLHLSFLPKILRLPSFSTACSTSALCPWCLMILGI</sequence>
<proteinExistence type="predicted"/>
<evidence type="ECO:0000313" key="2">
    <source>
        <dbReference type="Proteomes" id="UP001152561"/>
    </source>
</evidence>
<reference evidence="2" key="1">
    <citation type="journal article" date="2023" name="Proc. Natl. Acad. Sci. U.S.A.">
        <title>Genomic and structural basis for evolution of tropane alkaloid biosynthesis.</title>
        <authorList>
            <person name="Wanga Y.-J."/>
            <person name="Taina T."/>
            <person name="Yua J.-Y."/>
            <person name="Lia J."/>
            <person name="Xua B."/>
            <person name="Chenc J."/>
            <person name="D'Auriad J.C."/>
            <person name="Huanga J.-P."/>
            <person name="Huanga S.-X."/>
        </authorList>
    </citation>
    <scope>NUCLEOTIDE SEQUENCE [LARGE SCALE GENOMIC DNA]</scope>
    <source>
        <strain evidence="2">cv. KIB-2019</strain>
    </source>
</reference>
<comment type="caution">
    <text evidence="1">The sequence shown here is derived from an EMBL/GenBank/DDBJ whole genome shotgun (WGS) entry which is preliminary data.</text>
</comment>
<dbReference type="OrthoDB" id="1318618at2759"/>
<evidence type="ECO:0000313" key="1">
    <source>
        <dbReference type="EMBL" id="KAJ8541796.1"/>
    </source>
</evidence>
<accession>A0A9Q1LPI7</accession>
<name>A0A9Q1LPI7_9SOLA</name>
<keyword evidence="2" id="KW-1185">Reference proteome</keyword>
<dbReference type="Proteomes" id="UP001152561">
    <property type="component" value="Unassembled WGS sequence"/>
</dbReference>
<organism evidence="1 2">
    <name type="scientific">Anisodus acutangulus</name>
    <dbReference type="NCBI Taxonomy" id="402998"/>
    <lineage>
        <taxon>Eukaryota</taxon>
        <taxon>Viridiplantae</taxon>
        <taxon>Streptophyta</taxon>
        <taxon>Embryophyta</taxon>
        <taxon>Tracheophyta</taxon>
        <taxon>Spermatophyta</taxon>
        <taxon>Magnoliopsida</taxon>
        <taxon>eudicotyledons</taxon>
        <taxon>Gunneridae</taxon>
        <taxon>Pentapetalae</taxon>
        <taxon>asterids</taxon>
        <taxon>lamiids</taxon>
        <taxon>Solanales</taxon>
        <taxon>Solanaceae</taxon>
        <taxon>Solanoideae</taxon>
        <taxon>Hyoscyameae</taxon>
        <taxon>Anisodus</taxon>
    </lineage>
</organism>
<dbReference type="AlphaFoldDB" id="A0A9Q1LPI7"/>
<gene>
    <name evidence="1" type="ORF">K7X08_002612</name>
</gene>
<protein>
    <submittedName>
        <fullName evidence="1">Uncharacterized protein</fullName>
    </submittedName>
</protein>